<dbReference type="InterPro" id="IPR005920">
    <property type="entry name" value="HutI"/>
</dbReference>
<organism evidence="9">
    <name type="scientific">Rhodanobacter sp. IGA1.0</name>
    <dbReference type="NCBI Taxonomy" id="3158582"/>
    <lineage>
        <taxon>Bacteria</taxon>
        <taxon>Pseudomonadati</taxon>
        <taxon>Pseudomonadota</taxon>
        <taxon>Gammaproteobacteria</taxon>
        <taxon>Lysobacterales</taxon>
        <taxon>Rhodanobacteraceae</taxon>
        <taxon>Rhodanobacter</taxon>
    </lineage>
</organism>
<evidence type="ECO:0000256" key="7">
    <source>
        <dbReference type="HAMAP-Rule" id="MF_00372"/>
    </source>
</evidence>
<evidence type="ECO:0000259" key="8">
    <source>
        <dbReference type="Pfam" id="PF01979"/>
    </source>
</evidence>
<feature type="binding site" evidence="7">
    <location>
        <position position="320"/>
    </location>
    <ligand>
        <name>Fe(3+)</name>
        <dbReference type="ChEBI" id="CHEBI:29034"/>
    </ligand>
</feature>
<evidence type="ECO:0000256" key="2">
    <source>
        <dbReference type="ARBA" id="ARBA00022723"/>
    </source>
</evidence>
<name>A0AAU7QGN7_9GAMM</name>
<dbReference type="GO" id="GO:0019556">
    <property type="term" value="P:L-histidine catabolic process to glutamate and formamide"/>
    <property type="evidence" value="ECO:0007669"/>
    <property type="project" value="UniProtKB-UniRule"/>
</dbReference>
<dbReference type="PANTHER" id="PTHR42752">
    <property type="entry name" value="IMIDAZOLONEPROPIONASE"/>
    <property type="match status" value="1"/>
</dbReference>
<evidence type="ECO:0000256" key="6">
    <source>
        <dbReference type="ARBA" id="ARBA00023004"/>
    </source>
</evidence>
<feature type="binding site" evidence="7">
    <location>
        <position position="147"/>
    </location>
    <ligand>
        <name>4-imidazolone-5-propanoate</name>
        <dbReference type="ChEBI" id="CHEBI:77893"/>
    </ligand>
</feature>
<reference evidence="9" key="1">
    <citation type="submission" date="2024-06" db="EMBL/GenBank/DDBJ databases">
        <authorList>
            <person name="Sun Y."/>
        </authorList>
    </citation>
    <scope>NUCLEOTIDE SEQUENCE</scope>
    <source>
        <strain evidence="9">IGA1.0</strain>
    </source>
</reference>
<dbReference type="NCBIfam" id="TIGR01224">
    <property type="entry name" value="hutI"/>
    <property type="match status" value="1"/>
</dbReference>
<evidence type="ECO:0000256" key="5">
    <source>
        <dbReference type="ARBA" id="ARBA00022833"/>
    </source>
</evidence>
<feature type="domain" description="Amidohydrolase-related" evidence="8">
    <location>
        <begin position="66"/>
        <end position="383"/>
    </location>
</feature>
<feature type="binding site" evidence="7">
    <location>
        <position position="245"/>
    </location>
    <ligand>
        <name>Zn(2+)</name>
        <dbReference type="ChEBI" id="CHEBI:29105"/>
    </ligand>
</feature>
<protein>
    <recommendedName>
        <fullName evidence="1 7">Imidazolonepropionase</fullName>
        <ecNumber evidence="1 7">3.5.2.7</ecNumber>
    </recommendedName>
    <alternativeName>
        <fullName evidence="7">Imidazolone-5-propionate hydrolase</fullName>
    </alternativeName>
</protein>
<dbReference type="InterPro" id="IPR006680">
    <property type="entry name" value="Amidohydro-rel"/>
</dbReference>
<feature type="binding site" evidence="7">
    <location>
        <position position="180"/>
    </location>
    <ligand>
        <name>4-imidazolone-5-propanoate</name>
        <dbReference type="ChEBI" id="CHEBI:77893"/>
    </ligand>
</feature>
<evidence type="ECO:0000256" key="4">
    <source>
        <dbReference type="ARBA" id="ARBA00022808"/>
    </source>
</evidence>
<dbReference type="SUPFAM" id="SSF51338">
    <property type="entry name" value="Composite domain of metallo-dependent hydrolases"/>
    <property type="match status" value="1"/>
</dbReference>
<feature type="binding site" evidence="7">
    <location>
        <position position="324"/>
    </location>
    <ligand>
        <name>N-formimidoyl-L-glutamate</name>
        <dbReference type="ChEBI" id="CHEBI:58928"/>
    </ligand>
</feature>
<evidence type="ECO:0000256" key="3">
    <source>
        <dbReference type="ARBA" id="ARBA00022801"/>
    </source>
</evidence>
<feature type="binding site" evidence="7">
    <location>
        <position position="320"/>
    </location>
    <ligand>
        <name>Zn(2+)</name>
        <dbReference type="ChEBI" id="CHEBI:29105"/>
    </ligand>
</feature>
<sequence length="409" mass="43758">MSHPRWDTLLINATLATFAGEAPYGLIEHGAIAMHHGRIAWLGRMDELPGEPASLADAIRSLDGALVTPGLIDCHTHLVFGGDRAHEFDLRLNGASYEEIARAGGGIASSVTATRAASEEQLLAQSLPRARALLADGVTTLEIKSGYGLDLDSERRMLRVARRIGRELGIGVRTSFLGLHALPPEYKDRRDDYVALACDEMLPALAAEGLVDAVDAFCEGIGFSREETRRVFERAKQLGLPVKLHAEQLSDLDGAALVAEYGGLSADHLEHLGDGGTRAMAATGTVAVLLPGAFYALRETKLPPIERLREHAVPIAIATDCNPGTSPLLSLRLAAGMACTLFRLTPEEALRGVTVHAARALGLRDRGTLEVGQRADLAVWQAKQPAELCYWIGGQLLRGLWIGGESVPA</sequence>
<feature type="binding site" evidence="7">
    <location>
        <position position="248"/>
    </location>
    <ligand>
        <name>4-imidazolone-5-propanoate</name>
        <dbReference type="ChEBI" id="CHEBI:77893"/>
    </ligand>
</feature>
<accession>A0AAU7QGN7</accession>
<dbReference type="FunFam" id="3.20.20.140:FF:000007">
    <property type="entry name" value="Imidazolonepropionase"/>
    <property type="match status" value="1"/>
</dbReference>
<dbReference type="InterPro" id="IPR032466">
    <property type="entry name" value="Metal_Hydrolase"/>
</dbReference>
<dbReference type="Gene3D" id="3.20.20.140">
    <property type="entry name" value="Metal-dependent hydrolases"/>
    <property type="match status" value="1"/>
</dbReference>
<proteinExistence type="inferred from homology"/>
<keyword evidence="6 7" id="KW-0408">Iron</keyword>
<dbReference type="Pfam" id="PF01979">
    <property type="entry name" value="Amidohydro_1"/>
    <property type="match status" value="1"/>
</dbReference>
<feature type="binding site" evidence="7">
    <location>
        <position position="77"/>
    </location>
    <ligand>
        <name>Fe(3+)</name>
        <dbReference type="ChEBI" id="CHEBI:29034"/>
    </ligand>
</feature>
<dbReference type="AlphaFoldDB" id="A0AAU7QGN7"/>
<keyword evidence="4 7" id="KW-0369">Histidine metabolism</keyword>
<evidence type="ECO:0000313" key="9">
    <source>
        <dbReference type="EMBL" id="XBS88705.1"/>
    </source>
</evidence>
<feature type="binding site" evidence="7">
    <location>
        <position position="147"/>
    </location>
    <ligand>
        <name>N-formimidoyl-L-glutamate</name>
        <dbReference type="ChEBI" id="CHEBI:58928"/>
    </ligand>
</feature>
<feature type="binding site" evidence="7">
    <location>
        <position position="325"/>
    </location>
    <ligand>
        <name>4-imidazolone-5-propanoate</name>
        <dbReference type="ChEBI" id="CHEBI:77893"/>
    </ligand>
</feature>
<keyword evidence="7" id="KW-0963">Cytoplasm</keyword>
<keyword evidence="3 7" id="KW-0378">Hydrolase</keyword>
<comment type="pathway">
    <text evidence="7">Amino-acid degradation; L-histidine degradation into L-glutamate; N-formimidoyl-L-glutamate from L-histidine: step 3/3.</text>
</comment>
<dbReference type="GO" id="GO:0005737">
    <property type="term" value="C:cytoplasm"/>
    <property type="evidence" value="ECO:0007669"/>
    <property type="project" value="UniProtKB-SubCell"/>
</dbReference>
<feature type="binding site" evidence="7">
    <location>
        <position position="75"/>
    </location>
    <ligand>
        <name>Zn(2+)</name>
        <dbReference type="ChEBI" id="CHEBI:29105"/>
    </ligand>
</feature>
<dbReference type="GO" id="GO:0050480">
    <property type="term" value="F:imidazolonepropionase activity"/>
    <property type="evidence" value="ECO:0007669"/>
    <property type="project" value="UniProtKB-UniRule"/>
</dbReference>
<feature type="binding site" evidence="7">
    <location>
        <position position="77"/>
    </location>
    <ligand>
        <name>Zn(2+)</name>
        <dbReference type="ChEBI" id="CHEBI:29105"/>
    </ligand>
</feature>
<feature type="binding site" evidence="7">
    <location>
        <position position="322"/>
    </location>
    <ligand>
        <name>N-formimidoyl-L-glutamate</name>
        <dbReference type="ChEBI" id="CHEBI:58928"/>
    </ligand>
</feature>
<dbReference type="GO" id="GO:0005506">
    <property type="term" value="F:iron ion binding"/>
    <property type="evidence" value="ECO:0007669"/>
    <property type="project" value="UniProtKB-UniRule"/>
</dbReference>
<gene>
    <name evidence="7 9" type="primary">hutI</name>
    <name evidence="9" type="ORF">ABNK63_09795</name>
</gene>
<dbReference type="InterPro" id="IPR011059">
    <property type="entry name" value="Metal-dep_hydrolase_composite"/>
</dbReference>
<feature type="binding site" evidence="7">
    <location>
        <position position="75"/>
    </location>
    <ligand>
        <name>Fe(3+)</name>
        <dbReference type="ChEBI" id="CHEBI:29034"/>
    </ligand>
</feature>
<keyword evidence="5 7" id="KW-0862">Zinc</keyword>
<comment type="catalytic activity">
    <reaction evidence="7">
        <text>4-imidazolone-5-propanoate + H2O = N-formimidoyl-L-glutamate</text>
        <dbReference type="Rhea" id="RHEA:23660"/>
        <dbReference type="ChEBI" id="CHEBI:15377"/>
        <dbReference type="ChEBI" id="CHEBI:58928"/>
        <dbReference type="ChEBI" id="CHEBI:77893"/>
        <dbReference type="EC" id="3.5.2.7"/>
    </reaction>
</comment>
<keyword evidence="2 7" id="KW-0479">Metal-binding</keyword>
<dbReference type="SUPFAM" id="SSF51556">
    <property type="entry name" value="Metallo-dependent hydrolases"/>
    <property type="match status" value="1"/>
</dbReference>
<dbReference type="CDD" id="cd01296">
    <property type="entry name" value="Imidazolone-5PH"/>
    <property type="match status" value="1"/>
</dbReference>
<feature type="binding site" evidence="7">
    <location>
        <position position="245"/>
    </location>
    <ligand>
        <name>Fe(3+)</name>
        <dbReference type="ChEBI" id="CHEBI:29034"/>
    </ligand>
</feature>
<comment type="similarity">
    <text evidence="7">Belongs to the metallo-dependent hydrolases superfamily. HutI family.</text>
</comment>
<dbReference type="EMBL" id="CP157948">
    <property type="protein sequence ID" value="XBS88705.1"/>
    <property type="molecule type" value="Genomic_DNA"/>
</dbReference>
<dbReference type="PANTHER" id="PTHR42752:SF1">
    <property type="entry name" value="IMIDAZOLONEPROPIONASE-RELATED"/>
    <property type="match status" value="1"/>
</dbReference>
<dbReference type="EC" id="3.5.2.7" evidence="1 7"/>
<dbReference type="RefSeq" id="WP_350015513.1">
    <property type="nucleotide sequence ID" value="NZ_CP157948.1"/>
</dbReference>
<evidence type="ECO:0000256" key="1">
    <source>
        <dbReference type="ARBA" id="ARBA00012864"/>
    </source>
</evidence>
<comment type="cofactor">
    <cofactor evidence="7">
        <name>Zn(2+)</name>
        <dbReference type="ChEBI" id="CHEBI:29105"/>
    </cofactor>
    <cofactor evidence="7">
        <name>Fe(3+)</name>
        <dbReference type="ChEBI" id="CHEBI:29034"/>
    </cofactor>
    <text evidence="7">Binds 1 zinc or iron ion per subunit.</text>
</comment>
<comment type="subcellular location">
    <subcellularLocation>
        <location evidence="7">Cytoplasm</location>
    </subcellularLocation>
</comment>
<dbReference type="Gene3D" id="2.30.40.10">
    <property type="entry name" value="Urease, subunit C, domain 1"/>
    <property type="match status" value="1"/>
</dbReference>
<dbReference type="GO" id="GO:0008270">
    <property type="term" value="F:zinc ion binding"/>
    <property type="evidence" value="ECO:0007669"/>
    <property type="project" value="UniProtKB-UniRule"/>
</dbReference>
<dbReference type="HAMAP" id="MF_00372">
    <property type="entry name" value="HutI"/>
    <property type="match status" value="1"/>
</dbReference>
<comment type="function">
    <text evidence="7">Catalyzes the hydrolytic cleavage of the carbon-nitrogen bond in imidazolone-5-propanoate to yield N-formimidoyl-L-glutamate. It is the third step in the universal histidine degradation pathway.</text>
</comment>
<feature type="binding site" evidence="7">
    <location>
        <position position="84"/>
    </location>
    <ligand>
        <name>4-imidazolone-5-propanoate</name>
        <dbReference type="ChEBI" id="CHEBI:77893"/>
    </ligand>
</feature>